<feature type="compositionally biased region" description="Polar residues" evidence="1">
    <location>
        <begin position="370"/>
        <end position="383"/>
    </location>
</feature>
<evidence type="ECO:0000313" key="3">
    <source>
        <dbReference type="Proteomes" id="UP000829720"/>
    </source>
</evidence>
<evidence type="ECO:0000256" key="1">
    <source>
        <dbReference type="SAM" id="MobiDB-lite"/>
    </source>
</evidence>
<dbReference type="GO" id="GO:0007221">
    <property type="term" value="P:positive regulation of transcription of Notch receptor target"/>
    <property type="evidence" value="ECO:0007669"/>
    <property type="project" value="InterPro"/>
</dbReference>
<evidence type="ECO:0000313" key="2">
    <source>
        <dbReference type="EMBL" id="KAI1903797.1"/>
    </source>
</evidence>
<sequence length="458" mass="48083">MTQRTLEEAQLLPRRTVGSGSWYTAASGGRSAGKVAINTPELLSRQALPPGARLPTSGSFGSVSAQPLPQHPSPAPGGQPKAPGQNHAMQRQLALQPHISNDSDKVNPQDQLSRHLTRPPPDYKQPRRNLTEPQQNNPYKGGGLPLGMNSAQALTGALSGQSGLQPSACHLPSGQGARMTPPPADRRFGGRPDPTQGAYSVQAISTQLQPHGNQNPPMGPNQNQNGPRFPGGSNLGNAFRSNGQQMRPPGGQEAPGLPRQRLVSMLTGTSVGSPPPNWAQGPKQQQQQVRLGLRRFPGPLPPHPGAQANMGSTGGHHFPQRPLVPPNQMAPDTPMLPLNQAMNGQGAGPGPNRGPAPRPPQPRMPPPLPTVSSLNQSPTSQAGSLGPFGAPSAQNARPGYQGNQASGDLTFDFLQDGDNTVPGINSDSDFIDSLLKSGPGNDDWMKDINLDEILGSHS</sequence>
<keyword evidence="3" id="KW-1185">Reference proteome</keyword>
<proteinExistence type="predicted"/>
<organism evidence="2 3">
    <name type="scientific">Albula goreensis</name>
    <dbReference type="NCBI Taxonomy" id="1534307"/>
    <lineage>
        <taxon>Eukaryota</taxon>
        <taxon>Metazoa</taxon>
        <taxon>Chordata</taxon>
        <taxon>Craniata</taxon>
        <taxon>Vertebrata</taxon>
        <taxon>Euteleostomi</taxon>
        <taxon>Actinopterygii</taxon>
        <taxon>Neopterygii</taxon>
        <taxon>Teleostei</taxon>
        <taxon>Albuliformes</taxon>
        <taxon>Albulidae</taxon>
        <taxon>Albula</taxon>
    </lineage>
</organism>
<feature type="compositionally biased region" description="Low complexity" evidence="1">
    <location>
        <begin position="284"/>
        <end position="297"/>
    </location>
</feature>
<accession>A0A8T3E804</accession>
<feature type="compositionally biased region" description="Low complexity" evidence="1">
    <location>
        <begin position="209"/>
        <end position="227"/>
    </location>
</feature>
<dbReference type="PANTHER" id="PTHR15692:SF9">
    <property type="entry name" value="MASTERMIND-LIKE PROTEIN 2"/>
    <property type="match status" value="1"/>
</dbReference>
<feature type="compositionally biased region" description="Pro residues" evidence="1">
    <location>
        <begin position="352"/>
        <end position="369"/>
    </location>
</feature>
<dbReference type="OrthoDB" id="9908492at2759"/>
<comment type="caution">
    <text evidence="2">The sequence shown here is derived from an EMBL/GenBank/DDBJ whole genome shotgun (WGS) entry which is preliminary data.</text>
</comment>
<feature type="compositionally biased region" description="Polar residues" evidence="1">
    <location>
        <begin position="56"/>
        <end position="67"/>
    </location>
</feature>
<dbReference type="AlphaFoldDB" id="A0A8T3E804"/>
<reference evidence="2" key="1">
    <citation type="submission" date="2021-01" db="EMBL/GenBank/DDBJ databases">
        <authorList>
            <person name="Zahm M."/>
            <person name="Roques C."/>
            <person name="Cabau C."/>
            <person name="Klopp C."/>
            <person name="Donnadieu C."/>
            <person name="Jouanno E."/>
            <person name="Lampietro C."/>
            <person name="Louis A."/>
            <person name="Herpin A."/>
            <person name="Echchiki A."/>
            <person name="Berthelot C."/>
            <person name="Parey E."/>
            <person name="Roest-Crollius H."/>
            <person name="Braasch I."/>
            <person name="Postlethwait J."/>
            <person name="Bobe J."/>
            <person name="Montfort J."/>
            <person name="Bouchez O."/>
            <person name="Begum T."/>
            <person name="Mejri S."/>
            <person name="Adams A."/>
            <person name="Chen W.-J."/>
            <person name="Guiguen Y."/>
        </authorList>
    </citation>
    <scope>NUCLEOTIDE SEQUENCE</scope>
    <source>
        <tissue evidence="2">Blood</tissue>
    </source>
</reference>
<evidence type="ECO:0008006" key="4">
    <source>
        <dbReference type="Google" id="ProtNLM"/>
    </source>
</evidence>
<dbReference type="GO" id="GO:0005654">
    <property type="term" value="C:nucleoplasm"/>
    <property type="evidence" value="ECO:0007669"/>
    <property type="project" value="TreeGrafter"/>
</dbReference>
<gene>
    <name evidence="2" type="ORF">AGOR_G00030910</name>
</gene>
<feature type="compositionally biased region" description="Polar residues" evidence="1">
    <location>
        <begin position="197"/>
        <end position="208"/>
    </location>
</feature>
<name>A0A8T3E804_9TELE</name>
<dbReference type="InterPro" id="IPR046369">
    <property type="entry name" value="MAML1-3"/>
</dbReference>
<feature type="compositionally biased region" description="Polar residues" evidence="1">
    <location>
        <begin position="149"/>
        <end position="165"/>
    </location>
</feature>
<feature type="region of interest" description="Disordered" evidence="1">
    <location>
        <begin position="1"/>
        <end position="409"/>
    </location>
</feature>
<protein>
    <recommendedName>
        <fullName evidence="4">Mastermind-like protein 2</fullName>
    </recommendedName>
</protein>
<dbReference type="GO" id="GO:0003713">
    <property type="term" value="F:transcription coactivator activity"/>
    <property type="evidence" value="ECO:0007669"/>
    <property type="project" value="InterPro"/>
</dbReference>
<dbReference type="PANTHER" id="PTHR15692">
    <property type="entry name" value="MASTERMIND-LIKE"/>
    <property type="match status" value="1"/>
</dbReference>
<dbReference type="Proteomes" id="UP000829720">
    <property type="component" value="Unassembled WGS sequence"/>
</dbReference>
<feature type="compositionally biased region" description="Polar residues" evidence="1">
    <location>
        <begin position="235"/>
        <end position="245"/>
    </location>
</feature>
<dbReference type="EMBL" id="JAERUA010000002">
    <property type="protein sequence ID" value="KAI1903797.1"/>
    <property type="molecule type" value="Genomic_DNA"/>
</dbReference>